<dbReference type="GO" id="GO:0016491">
    <property type="term" value="F:oxidoreductase activity"/>
    <property type="evidence" value="ECO:0007669"/>
    <property type="project" value="InterPro"/>
</dbReference>
<dbReference type="Proteomes" id="UP000627369">
    <property type="component" value="Unassembled WGS sequence"/>
</dbReference>
<comment type="similarity">
    <text evidence="1">Belongs to the F420H(2)-dependent quinone reductase family.</text>
</comment>
<organism evidence="3 4">
    <name type="scientific">Promicromonospora soli</name>
    <dbReference type="NCBI Taxonomy" id="2035533"/>
    <lineage>
        <taxon>Bacteria</taxon>
        <taxon>Bacillati</taxon>
        <taxon>Actinomycetota</taxon>
        <taxon>Actinomycetes</taxon>
        <taxon>Micrococcales</taxon>
        <taxon>Promicromonosporaceae</taxon>
        <taxon>Promicromonospora</taxon>
    </lineage>
</organism>
<dbReference type="Gene3D" id="2.30.110.10">
    <property type="entry name" value="Electron Transport, Fmn-binding Protein, Chain A"/>
    <property type="match status" value="1"/>
</dbReference>
<dbReference type="Pfam" id="PF04075">
    <property type="entry name" value="F420H2_quin_red"/>
    <property type="match status" value="1"/>
</dbReference>
<dbReference type="EMBL" id="BNAS01000001">
    <property type="protein sequence ID" value="GHH67645.1"/>
    <property type="molecule type" value="Genomic_DNA"/>
</dbReference>
<protein>
    <recommendedName>
        <fullName evidence="5">Deazaflavin-dependent oxidoreductase (Nitroreductase family)</fullName>
    </recommendedName>
</protein>
<name>A0A919FKB6_9MICO</name>
<dbReference type="PANTHER" id="PTHR39428:SF1">
    <property type="entry name" value="F420H(2)-DEPENDENT QUINONE REDUCTASE RV1261C"/>
    <property type="match status" value="1"/>
</dbReference>
<keyword evidence="4" id="KW-1185">Reference proteome</keyword>
<evidence type="ECO:0000256" key="2">
    <source>
        <dbReference type="ARBA" id="ARBA00049106"/>
    </source>
</evidence>
<reference evidence="3" key="1">
    <citation type="journal article" date="2014" name="Int. J. Syst. Evol. Microbiol.">
        <title>Complete genome sequence of Corynebacterium casei LMG S-19264T (=DSM 44701T), isolated from a smear-ripened cheese.</title>
        <authorList>
            <consortium name="US DOE Joint Genome Institute (JGI-PGF)"/>
            <person name="Walter F."/>
            <person name="Albersmeier A."/>
            <person name="Kalinowski J."/>
            <person name="Ruckert C."/>
        </authorList>
    </citation>
    <scope>NUCLEOTIDE SEQUENCE</scope>
    <source>
        <strain evidence="3">CGMCC 4.7398</strain>
    </source>
</reference>
<dbReference type="RefSeq" id="WP_229872128.1">
    <property type="nucleotide sequence ID" value="NZ_BNAS01000001.1"/>
</dbReference>
<dbReference type="PANTHER" id="PTHR39428">
    <property type="entry name" value="F420H(2)-DEPENDENT QUINONE REDUCTASE RV1261C"/>
    <property type="match status" value="1"/>
</dbReference>
<dbReference type="GO" id="GO:0005886">
    <property type="term" value="C:plasma membrane"/>
    <property type="evidence" value="ECO:0007669"/>
    <property type="project" value="TreeGrafter"/>
</dbReference>
<sequence length="191" mass="21908">MSNESKSVERRPAEDKPVRVPPRWFVRTVWGLHRRLYRFTGGRLGLKRPKANSWGTLRLTTTGRRTGCEHSVILAYIEDGPDLISLAMNGWVDGEPAWWLNLQAHAEATVDLVDESRTVRGRAARGDERTRLWARWHEVDHHLDAYAALRSTETAVVVLEPWTEPHGFEDHRLRANVIASPSRAPRPPRRT</sequence>
<evidence type="ECO:0000256" key="1">
    <source>
        <dbReference type="ARBA" id="ARBA00008710"/>
    </source>
</evidence>
<evidence type="ECO:0000313" key="4">
    <source>
        <dbReference type="Proteomes" id="UP000627369"/>
    </source>
</evidence>
<comment type="catalytic activity">
    <reaction evidence="2">
        <text>oxidized coenzyme F420-(gamma-L-Glu)(n) + a quinol + H(+) = reduced coenzyme F420-(gamma-L-Glu)(n) + a quinone</text>
        <dbReference type="Rhea" id="RHEA:39663"/>
        <dbReference type="Rhea" id="RHEA-COMP:12939"/>
        <dbReference type="Rhea" id="RHEA-COMP:14378"/>
        <dbReference type="ChEBI" id="CHEBI:15378"/>
        <dbReference type="ChEBI" id="CHEBI:24646"/>
        <dbReference type="ChEBI" id="CHEBI:132124"/>
        <dbReference type="ChEBI" id="CHEBI:133980"/>
        <dbReference type="ChEBI" id="CHEBI:139511"/>
    </reaction>
</comment>
<dbReference type="InterPro" id="IPR012349">
    <property type="entry name" value="Split_barrel_FMN-bd"/>
</dbReference>
<gene>
    <name evidence="3" type="ORF">GCM10017772_09720</name>
</gene>
<dbReference type="AlphaFoldDB" id="A0A919FKB6"/>
<proteinExistence type="inferred from homology"/>
<accession>A0A919FKB6</accession>
<evidence type="ECO:0008006" key="5">
    <source>
        <dbReference type="Google" id="ProtNLM"/>
    </source>
</evidence>
<evidence type="ECO:0000313" key="3">
    <source>
        <dbReference type="EMBL" id="GHH67645.1"/>
    </source>
</evidence>
<dbReference type="GO" id="GO:0070967">
    <property type="term" value="F:coenzyme F420 binding"/>
    <property type="evidence" value="ECO:0007669"/>
    <property type="project" value="TreeGrafter"/>
</dbReference>
<dbReference type="NCBIfam" id="TIGR00026">
    <property type="entry name" value="hi_GC_TIGR00026"/>
    <property type="match status" value="1"/>
</dbReference>
<dbReference type="InterPro" id="IPR004378">
    <property type="entry name" value="F420H2_quin_Rdtase"/>
</dbReference>
<comment type="caution">
    <text evidence="3">The sequence shown here is derived from an EMBL/GenBank/DDBJ whole genome shotgun (WGS) entry which is preliminary data.</text>
</comment>
<reference evidence="3" key="2">
    <citation type="submission" date="2020-09" db="EMBL/GenBank/DDBJ databases">
        <authorList>
            <person name="Sun Q."/>
            <person name="Zhou Y."/>
        </authorList>
    </citation>
    <scope>NUCLEOTIDE SEQUENCE</scope>
    <source>
        <strain evidence="3">CGMCC 4.7398</strain>
    </source>
</reference>